<protein>
    <recommendedName>
        <fullName evidence="3">AAA ATPase AAA+ lid domain-containing protein</fullName>
    </recommendedName>
</protein>
<dbReference type="InterPro" id="IPR041569">
    <property type="entry name" value="AAA_lid_3"/>
</dbReference>
<gene>
    <name evidence="4" type="ORF">M404DRAFT_24692</name>
</gene>
<dbReference type="Proteomes" id="UP000054217">
    <property type="component" value="Unassembled WGS sequence"/>
</dbReference>
<dbReference type="EMBL" id="KN831963">
    <property type="protein sequence ID" value="KIO06487.1"/>
    <property type="molecule type" value="Genomic_DNA"/>
</dbReference>
<accession>A0A0C3KA47</accession>
<evidence type="ECO:0000256" key="1">
    <source>
        <dbReference type="ARBA" id="ARBA00022741"/>
    </source>
</evidence>
<feature type="non-terminal residue" evidence="4">
    <location>
        <position position="1"/>
    </location>
</feature>
<dbReference type="OrthoDB" id="39734at2759"/>
<name>A0A0C3KA47_PISTI</name>
<dbReference type="HOGENOM" id="CLU_1543747_0_0_1"/>
<evidence type="ECO:0000313" key="4">
    <source>
        <dbReference type="EMBL" id="KIO06487.1"/>
    </source>
</evidence>
<organism evidence="4 5">
    <name type="scientific">Pisolithus tinctorius Marx 270</name>
    <dbReference type="NCBI Taxonomy" id="870435"/>
    <lineage>
        <taxon>Eukaryota</taxon>
        <taxon>Fungi</taxon>
        <taxon>Dikarya</taxon>
        <taxon>Basidiomycota</taxon>
        <taxon>Agaricomycotina</taxon>
        <taxon>Agaricomycetes</taxon>
        <taxon>Agaricomycetidae</taxon>
        <taxon>Boletales</taxon>
        <taxon>Sclerodermatineae</taxon>
        <taxon>Pisolithaceae</taxon>
        <taxon>Pisolithus</taxon>
    </lineage>
</organism>
<dbReference type="STRING" id="870435.A0A0C3KA47"/>
<dbReference type="PANTHER" id="PTHR45644:SF56">
    <property type="entry name" value="AAA ATPASE, PUTATIVE (AFU_ORTHOLOGUE AFUA_2G12920)-RELATED"/>
    <property type="match status" value="1"/>
</dbReference>
<dbReference type="InParanoid" id="A0A0C3KA47"/>
<keyword evidence="5" id="KW-1185">Reference proteome</keyword>
<dbReference type="GO" id="GO:0005524">
    <property type="term" value="F:ATP binding"/>
    <property type="evidence" value="ECO:0007669"/>
    <property type="project" value="UniProtKB-KW"/>
</dbReference>
<dbReference type="AlphaFoldDB" id="A0A0C3KA47"/>
<dbReference type="Gene3D" id="1.10.8.60">
    <property type="match status" value="1"/>
</dbReference>
<dbReference type="Pfam" id="PF17862">
    <property type="entry name" value="AAA_lid_3"/>
    <property type="match status" value="1"/>
</dbReference>
<dbReference type="GO" id="GO:0005741">
    <property type="term" value="C:mitochondrial outer membrane"/>
    <property type="evidence" value="ECO:0007669"/>
    <property type="project" value="TreeGrafter"/>
</dbReference>
<keyword evidence="2" id="KW-0067">ATP-binding</keyword>
<dbReference type="PANTHER" id="PTHR45644">
    <property type="entry name" value="AAA ATPASE, PUTATIVE (AFU_ORTHOLOGUE AFUA_2G12920)-RELATED-RELATED"/>
    <property type="match status" value="1"/>
</dbReference>
<evidence type="ECO:0000313" key="5">
    <source>
        <dbReference type="Proteomes" id="UP000054217"/>
    </source>
</evidence>
<reference evidence="4 5" key="1">
    <citation type="submission" date="2014-04" db="EMBL/GenBank/DDBJ databases">
        <authorList>
            <consortium name="DOE Joint Genome Institute"/>
            <person name="Kuo A."/>
            <person name="Kohler A."/>
            <person name="Costa M.D."/>
            <person name="Nagy L.G."/>
            <person name="Floudas D."/>
            <person name="Copeland A."/>
            <person name="Barry K.W."/>
            <person name="Cichocki N."/>
            <person name="Veneault-Fourrey C."/>
            <person name="LaButti K."/>
            <person name="Lindquist E.A."/>
            <person name="Lipzen A."/>
            <person name="Lundell T."/>
            <person name="Morin E."/>
            <person name="Murat C."/>
            <person name="Sun H."/>
            <person name="Tunlid A."/>
            <person name="Henrissat B."/>
            <person name="Grigoriev I.V."/>
            <person name="Hibbett D.S."/>
            <person name="Martin F."/>
            <person name="Nordberg H.P."/>
            <person name="Cantor M.N."/>
            <person name="Hua S.X."/>
        </authorList>
    </citation>
    <scope>NUCLEOTIDE SEQUENCE [LARGE SCALE GENOMIC DNA]</scope>
    <source>
        <strain evidence="4 5">Marx 270</strain>
    </source>
</reference>
<dbReference type="InterPro" id="IPR051701">
    <property type="entry name" value="Mito_OM_Translocase_MSP1"/>
</dbReference>
<reference evidence="5" key="2">
    <citation type="submission" date="2015-01" db="EMBL/GenBank/DDBJ databases">
        <title>Evolutionary Origins and Diversification of the Mycorrhizal Mutualists.</title>
        <authorList>
            <consortium name="DOE Joint Genome Institute"/>
            <consortium name="Mycorrhizal Genomics Consortium"/>
            <person name="Kohler A."/>
            <person name="Kuo A."/>
            <person name="Nagy L.G."/>
            <person name="Floudas D."/>
            <person name="Copeland A."/>
            <person name="Barry K.W."/>
            <person name="Cichocki N."/>
            <person name="Veneault-Fourrey C."/>
            <person name="LaButti K."/>
            <person name="Lindquist E.A."/>
            <person name="Lipzen A."/>
            <person name="Lundell T."/>
            <person name="Morin E."/>
            <person name="Murat C."/>
            <person name="Riley R."/>
            <person name="Ohm R."/>
            <person name="Sun H."/>
            <person name="Tunlid A."/>
            <person name="Henrissat B."/>
            <person name="Grigoriev I.V."/>
            <person name="Hibbett D.S."/>
            <person name="Martin F."/>
        </authorList>
    </citation>
    <scope>NUCLEOTIDE SEQUENCE [LARGE SCALE GENOMIC DNA]</scope>
    <source>
        <strain evidence="5">Marx 270</strain>
    </source>
</reference>
<sequence length="174" mass="19246">ISLDLGILKILLRDETLSPDLDLKSLAKRTESFSGSDLKHLCVSAALAAVKEGVNLPWDTPLDAVSAAVKDQQPPNLSDTTAEAPPLSYSRTIHPQHFTKAFKEITPSSSETLGSLADLRKWNDQFGEGRKDKRRLQVWGRGRFGFTDATFEMRQDEGRIAEPRGAAKDQIDQI</sequence>
<keyword evidence="1" id="KW-0547">Nucleotide-binding</keyword>
<evidence type="ECO:0000259" key="3">
    <source>
        <dbReference type="Pfam" id="PF17862"/>
    </source>
</evidence>
<evidence type="ECO:0000256" key="2">
    <source>
        <dbReference type="ARBA" id="ARBA00022840"/>
    </source>
</evidence>
<proteinExistence type="predicted"/>
<feature type="domain" description="AAA ATPase AAA+ lid" evidence="3">
    <location>
        <begin position="20"/>
        <end position="55"/>
    </location>
</feature>